<keyword evidence="4" id="KW-0862">Zinc</keyword>
<comment type="cofactor">
    <cofactor evidence="4">
        <name>Zn(2+)</name>
        <dbReference type="ChEBI" id="CHEBI:29105"/>
    </cofactor>
    <text evidence="4">Binds 1 zinc ion per subunit.</text>
</comment>
<evidence type="ECO:0000256" key="4">
    <source>
        <dbReference type="HAMAP-Rule" id="MF_01395"/>
    </source>
</evidence>
<keyword evidence="3 4" id="KW-0443">Lipid metabolism</keyword>
<organism evidence="6 7">
    <name type="scientific">Candidatus Fimicola merdigallinarum</name>
    <dbReference type="NCBI Taxonomy" id="2840819"/>
    <lineage>
        <taxon>Bacteria</taxon>
        <taxon>Bacillati</taxon>
        <taxon>Bacillota</taxon>
        <taxon>Clostridia</taxon>
        <taxon>Lachnospirales</taxon>
        <taxon>Lachnospiraceae</taxon>
        <taxon>Lachnospiraceae incertae sedis</taxon>
        <taxon>Candidatus Fimicola</taxon>
    </lineage>
</organism>
<dbReference type="GO" id="GO:0006633">
    <property type="term" value="P:fatty acid biosynthetic process"/>
    <property type="evidence" value="ECO:0007669"/>
    <property type="project" value="UniProtKB-KW"/>
</dbReference>
<comment type="subunit">
    <text evidence="4">Acetyl-CoA carboxylase is a heterohexamer composed of biotin carboxyl carrier protein (AccB), biotin carboxylase (AccC) and two subunits each of ACCase subunit alpha (AccA) and ACCase subunit beta (AccD).</text>
</comment>
<comment type="pathway">
    <text evidence="4">Lipid metabolism; malonyl-CoA biosynthesis; malonyl-CoA from acetyl-CoA: step 1/1.</text>
</comment>
<evidence type="ECO:0000256" key="3">
    <source>
        <dbReference type="ARBA" id="ARBA00023098"/>
    </source>
</evidence>
<keyword evidence="4" id="KW-0275">Fatty acid biosynthesis</keyword>
<dbReference type="PRINTS" id="PR01070">
    <property type="entry name" value="ACCCTRFRASEB"/>
</dbReference>
<keyword evidence="2 4" id="KW-0808">Transferase</keyword>
<evidence type="ECO:0000256" key="1">
    <source>
        <dbReference type="ARBA" id="ARBA00022516"/>
    </source>
</evidence>
<keyword evidence="4" id="KW-0276">Fatty acid metabolism</keyword>
<sequence length="290" mass="31867">MNLFKKKNYIKIQTNQNTKIEDDIDSPIIPDGLWLKCKYCKKTIYNKDIGEYKICPHCGGHFRIGAMERISLITDEDSFEEINATMVSKNPMGYPDYDVTIKKAQEKSGLKDGVVTGICTINGFKTVIAVMDSNFMMGSMGSVVGEKVTRAVEKATELKLPIVIFTTSGGARMQEGIISLMQMAKVSSALAKHSDAGLLYITVLTDPTTGGVSASFGMLGDIILAEPKTLIGFAGQRVIEGTINEKLPEGFQTAEFQLEHGFVDKIVRRDELKDTIGKILKIHCYEGGSF</sequence>
<reference evidence="6" key="2">
    <citation type="journal article" date="2021" name="PeerJ">
        <title>Extensive microbial diversity within the chicken gut microbiome revealed by metagenomics and culture.</title>
        <authorList>
            <person name="Gilroy R."/>
            <person name="Ravi A."/>
            <person name="Getino M."/>
            <person name="Pursley I."/>
            <person name="Horton D.L."/>
            <person name="Alikhan N.F."/>
            <person name="Baker D."/>
            <person name="Gharbi K."/>
            <person name="Hall N."/>
            <person name="Watson M."/>
            <person name="Adriaenssens E.M."/>
            <person name="Foster-Nyarko E."/>
            <person name="Jarju S."/>
            <person name="Secka A."/>
            <person name="Antonio M."/>
            <person name="Oren A."/>
            <person name="Chaudhuri R.R."/>
            <person name="La Ragione R."/>
            <person name="Hildebrand F."/>
            <person name="Pallen M.J."/>
        </authorList>
    </citation>
    <scope>NUCLEOTIDE SEQUENCE</scope>
    <source>
        <strain evidence="6">F6-4510</strain>
    </source>
</reference>
<comment type="similarity">
    <text evidence="4">Belongs to the AccD/PCCB family.</text>
</comment>
<dbReference type="InterPro" id="IPR029045">
    <property type="entry name" value="ClpP/crotonase-like_dom_sf"/>
</dbReference>
<keyword evidence="4" id="KW-0067">ATP-binding</keyword>
<dbReference type="PANTHER" id="PTHR42995">
    <property type="entry name" value="ACETYL-COENZYME A CARBOXYLASE CARBOXYL TRANSFERASE SUBUNIT BETA, CHLOROPLASTIC"/>
    <property type="match status" value="1"/>
</dbReference>
<keyword evidence="4" id="KW-0547">Nucleotide-binding</keyword>
<dbReference type="GO" id="GO:0003989">
    <property type="term" value="F:acetyl-CoA carboxylase activity"/>
    <property type="evidence" value="ECO:0007669"/>
    <property type="project" value="InterPro"/>
</dbReference>
<dbReference type="GO" id="GO:0008270">
    <property type="term" value="F:zinc ion binding"/>
    <property type="evidence" value="ECO:0007669"/>
    <property type="project" value="UniProtKB-UniRule"/>
</dbReference>
<dbReference type="Proteomes" id="UP000823611">
    <property type="component" value="Unassembled WGS sequence"/>
</dbReference>
<keyword evidence="6" id="KW-0436">Ligase</keyword>
<dbReference type="NCBIfam" id="TIGR00515">
    <property type="entry name" value="accD"/>
    <property type="match status" value="1"/>
</dbReference>
<protein>
    <recommendedName>
        <fullName evidence="4">Acetyl-coenzyme A carboxylase carboxyl transferase subunit beta</fullName>
        <shortName evidence="4">ACCase subunit beta</shortName>
        <shortName evidence="4">Acetyl-CoA carboxylase carboxyltransferase subunit beta</shortName>
        <ecNumber evidence="4">2.1.3.15</ecNumber>
    </recommendedName>
</protein>
<dbReference type="GO" id="GO:0005524">
    <property type="term" value="F:ATP binding"/>
    <property type="evidence" value="ECO:0007669"/>
    <property type="project" value="UniProtKB-KW"/>
</dbReference>
<dbReference type="PANTHER" id="PTHR42995:SF5">
    <property type="entry name" value="ACETYL-COENZYME A CARBOXYLASE CARBOXYL TRANSFERASE SUBUNIT BETA, CHLOROPLASTIC"/>
    <property type="match status" value="1"/>
</dbReference>
<keyword evidence="4" id="KW-0963">Cytoplasm</keyword>
<dbReference type="EMBL" id="JADIMX010000028">
    <property type="protein sequence ID" value="MBO8433947.1"/>
    <property type="molecule type" value="Genomic_DNA"/>
</dbReference>
<feature type="binding site" evidence="4">
    <location>
        <position position="40"/>
    </location>
    <ligand>
        <name>Zn(2+)</name>
        <dbReference type="ChEBI" id="CHEBI:29105"/>
    </ligand>
</feature>
<dbReference type="HAMAP" id="MF_01395">
    <property type="entry name" value="AcetylCoA_CT_beta"/>
    <property type="match status" value="1"/>
</dbReference>
<dbReference type="GO" id="GO:0009317">
    <property type="term" value="C:acetyl-CoA carboxylase complex"/>
    <property type="evidence" value="ECO:0007669"/>
    <property type="project" value="InterPro"/>
</dbReference>
<feature type="binding site" evidence="4">
    <location>
        <position position="37"/>
    </location>
    <ligand>
        <name>Zn(2+)</name>
        <dbReference type="ChEBI" id="CHEBI:29105"/>
    </ligand>
</feature>
<dbReference type="InterPro" id="IPR000438">
    <property type="entry name" value="Acetyl_CoA_COase_Trfase_b_su"/>
</dbReference>
<gene>
    <name evidence="4" type="primary">accD</name>
    <name evidence="6" type="ORF">IAC55_01325</name>
</gene>
<evidence type="ECO:0000256" key="2">
    <source>
        <dbReference type="ARBA" id="ARBA00022679"/>
    </source>
</evidence>
<proteinExistence type="inferred from homology"/>
<dbReference type="SUPFAM" id="SSF52096">
    <property type="entry name" value="ClpP/crotonase"/>
    <property type="match status" value="1"/>
</dbReference>
<dbReference type="Gene3D" id="3.90.226.10">
    <property type="entry name" value="2-enoyl-CoA Hydratase, Chain A, domain 1"/>
    <property type="match status" value="1"/>
</dbReference>
<dbReference type="GO" id="GO:2001295">
    <property type="term" value="P:malonyl-CoA biosynthetic process"/>
    <property type="evidence" value="ECO:0007669"/>
    <property type="project" value="UniProtKB-UniRule"/>
</dbReference>
<comment type="catalytic activity">
    <reaction evidence="4">
        <text>N(6)-carboxybiotinyl-L-lysyl-[protein] + acetyl-CoA = N(6)-biotinyl-L-lysyl-[protein] + malonyl-CoA</text>
        <dbReference type="Rhea" id="RHEA:54728"/>
        <dbReference type="Rhea" id="RHEA-COMP:10505"/>
        <dbReference type="Rhea" id="RHEA-COMP:10506"/>
        <dbReference type="ChEBI" id="CHEBI:57288"/>
        <dbReference type="ChEBI" id="CHEBI:57384"/>
        <dbReference type="ChEBI" id="CHEBI:83144"/>
        <dbReference type="ChEBI" id="CHEBI:83145"/>
        <dbReference type="EC" id="2.1.3.15"/>
    </reaction>
</comment>
<feature type="binding site" evidence="4">
    <location>
        <position position="58"/>
    </location>
    <ligand>
        <name>Zn(2+)</name>
        <dbReference type="ChEBI" id="CHEBI:29105"/>
    </ligand>
</feature>
<comment type="function">
    <text evidence="4">Component of the acetyl coenzyme A carboxylase (ACC) complex. Biotin carboxylase (BC) catalyzes the carboxylation of biotin on its carrier protein (BCCP) and then the CO(2) group is transferred by the transcarboxylase to acetyl-CoA to form malonyl-CoA.</text>
</comment>
<reference evidence="6" key="1">
    <citation type="submission" date="2020-10" db="EMBL/GenBank/DDBJ databases">
        <authorList>
            <person name="Gilroy R."/>
        </authorList>
    </citation>
    <scope>NUCLEOTIDE SEQUENCE</scope>
    <source>
        <strain evidence="6">F6-4510</strain>
    </source>
</reference>
<dbReference type="PROSITE" id="PS50980">
    <property type="entry name" value="COA_CT_NTER"/>
    <property type="match status" value="1"/>
</dbReference>
<keyword evidence="4" id="KW-0863">Zinc-finger</keyword>
<dbReference type="GO" id="GO:0016743">
    <property type="term" value="F:carboxyl- or carbamoyltransferase activity"/>
    <property type="evidence" value="ECO:0007669"/>
    <property type="project" value="UniProtKB-UniRule"/>
</dbReference>
<keyword evidence="4" id="KW-0479">Metal-binding</keyword>
<evidence type="ECO:0000313" key="6">
    <source>
        <dbReference type="EMBL" id="MBO8433947.1"/>
    </source>
</evidence>
<comment type="caution">
    <text evidence="4">Lacks conserved residue(s) required for the propagation of feature annotation.</text>
</comment>
<name>A0A9D9DVI3_9FIRM</name>
<feature type="binding site" evidence="4">
    <location>
        <position position="55"/>
    </location>
    <ligand>
        <name>Zn(2+)</name>
        <dbReference type="ChEBI" id="CHEBI:29105"/>
    </ligand>
</feature>
<dbReference type="InterPro" id="IPR011762">
    <property type="entry name" value="COA_CT_N"/>
</dbReference>
<dbReference type="InterPro" id="IPR034733">
    <property type="entry name" value="AcCoA_carboxyl_beta"/>
</dbReference>
<dbReference type="Pfam" id="PF01039">
    <property type="entry name" value="Carboxyl_trans"/>
    <property type="match status" value="1"/>
</dbReference>
<comment type="caution">
    <text evidence="6">The sequence shown here is derived from an EMBL/GenBank/DDBJ whole genome shotgun (WGS) entry which is preliminary data.</text>
</comment>
<keyword evidence="1 4" id="KW-0444">Lipid biosynthesis</keyword>
<feature type="domain" description="CoA carboxyltransferase N-terminal" evidence="5">
    <location>
        <begin position="33"/>
        <end position="290"/>
    </location>
</feature>
<comment type="subcellular location">
    <subcellularLocation>
        <location evidence="4">Cytoplasm</location>
    </subcellularLocation>
</comment>
<evidence type="ECO:0000259" key="5">
    <source>
        <dbReference type="PROSITE" id="PS50980"/>
    </source>
</evidence>
<dbReference type="AlphaFoldDB" id="A0A9D9DVI3"/>
<dbReference type="EC" id="2.1.3.15" evidence="4"/>
<accession>A0A9D9DVI3</accession>
<evidence type="ECO:0000313" key="7">
    <source>
        <dbReference type="Proteomes" id="UP000823611"/>
    </source>
</evidence>